<gene>
    <name evidence="3" type="ORF">AWC35_19920</name>
</gene>
<dbReference type="SUPFAM" id="SSF53756">
    <property type="entry name" value="UDP-Glycosyltransferase/glycogen phosphorylase"/>
    <property type="match status" value="1"/>
</dbReference>
<keyword evidence="4" id="KW-1185">Reference proteome</keyword>
<evidence type="ECO:0000256" key="2">
    <source>
        <dbReference type="ARBA" id="ARBA00022679"/>
    </source>
</evidence>
<name>A0A250B5A4_9GAMM</name>
<accession>A0A250B5A4</accession>
<dbReference type="CDD" id="cd03789">
    <property type="entry name" value="GT9_LPS_heptosyltransferase"/>
    <property type="match status" value="1"/>
</dbReference>
<dbReference type="EMBL" id="CP014136">
    <property type="protein sequence ID" value="ATA21423.1"/>
    <property type="molecule type" value="Genomic_DNA"/>
</dbReference>
<keyword evidence="2" id="KW-0808">Transferase</keyword>
<dbReference type="GO" id="GO:0008713">
    <property type="term" value="F:ADP-heptose-lipopolysaccharide heptosyltransferase activity"/>
    <property type="evidence" value="ECO:0007669"/>
    <property type="project" value="TreeGrafter"/>
</dbReference>
<evidence type="ECO:0008006" key="5">
    <source>
        <dbReference type="Google" id="ProtNLM"/>
    </source>
</evidence>
<dbReference type="InterPro" id="IPR051199">
    <property type="entry name" value="LPS_LOS_Heptosyltrfase"/>
</dbReference>
<dbReference type="KEGG" id="gqu:AWC35_19920"/>
<dbReference type="GO" id="GO:0009244">
    <property type="term" value="P:lipopolysaccharide core region biosynthetic process"/>
    <property type="evidence" value="ECO:0007669"/>
    <property type="project" value="TreeGrafter"/>
</dbReference>
<proteinExistence type="predicted"/>
<dbReference type="Proteomes" id="UP000217182">
    <property type="component" value="Chromosome"/>
</dbReference>
<reference evidence="3 4" key="1">
    <citation type="submission" date="2016-01" db="EMBL/GenBank/DDBJ databases">
        <authorList>
            <person name="Oliw E.H."/>
        </authorList>
    </citation>
    <scope>NUCLEOTIDE SEQUENCE [LARGE SCALE GENOMIC DNA]</scope>
    <source>
        <strain evidence="3 4">FRB97</strain>
    </source>
</reference>
<dbReference type="InterPro" id="IPR002201">
    <property type="entry name" value="Glyco_trans_9"/>
</dbReference>
<evidence type="ECO:0000256" key="1">
    <source>
        <dbReference type="ARBA" id="ARBA00022676"/>
    </source>
</evidence>
<dbReference type="GO" id="GO:0005829">
    <property type="term" value="C:cytosol"/>
    <property type="evidence" value="ECO:0007669"/>
    <property type="project" value="TreeGrafter"/>
</dbReference>
<dbReference type="PANTHER" id="PTHR30160">
    <property type="entry name" value="TETRAACYLDISACCHARIDE 4'-KINASE-RELATED"/>
    <property type="match status" value="1"/>
</dbReference>
<protein>
    <recommendedName>
        <fullName evidence="5">Glycosyl transferase family 9</fullName>
    </recommendedName>
</protein>
<dbReference type="PANTHER" id="PTHR30160:SF1">
    <property type="entry name" value="LIPOPOLYSACCHARIDE 1,2-N-ACETYLGLUCOSAMINETRANSFERASE-RELATED"/>
    <property type="match status" value="1"/>
</dbReference>
<keyword evidence="1" id="KW-0328">Glycosyltransferase</keyword>
<evidence type="ECO:0000313" key="3">
    <source>
        <dbReference type="EMBL" id="ATA21423.1"/>
    </source>
</evidence>
<dbReference type="Pfam" id="PF01075">
    <property type="entry name" value="Glyco_transf_9"/>
    <property type="match status" value="1"/>
</dbReference>
<organism evidence="3 4">
    <name type="scientific">Gibbsiella quercinecans</name>
    <dbReference type="NCBI Taxonomy" id="929813"/>
    <lineage>
        <taxon>Bacteria</taxon>
        <taxon>Pseudomonadati</taxon>
        <taxon>Pseudomonadota</taxon>
        <taxon>Gammaproteobacteria</taxon>
        <taxon>Enterobacterales</taxon>
        <taxon>Yersiniaceae</taxon>
        <taxon>Gibbsiella</taxon>
    </lineage>
</organism>
<evidence type="ECO:0000313" key="4">
    <source>
        <dbReference type="Proteomes" id="UP000217182"/>
    </source>
</evidence>
<dbReference type="Gene3D" id="3.40.50.2000">
    <property type="entry name" value="Glycogen Phosphorylase B"/>
    <property type="match status" value="2"/>
</dbReference>
<sequence>MLANSYNAAVLEGNSHVNKLYIYQKTHHREKNASVMKIVFRRIALVLALRKNKYDVVFIAKGCWDKRVMRWISLIKPGRVIALGKEKHPLISDLVTPPENCAMSIVTRFHYLMKPFAAHSQPGPLAIAADPYQVSSLRKKHPISDTLPVFGLNISSRKVRQRWSVENFAELAKRLAATLPCQLVLLWSPGAEDNPCHPGDDEKARKMLALCQGLPITAVPTSELKNMIAATQLCDFVVCSDGGAMHIAAALQKPIVALFGNSDPVCWAPWGVPHEILQTPDENVMSLSVDAVFEKTMHLARAVNLVNSNVA</sequence>
<dbReference type="AlphaFoldDB" id="A0A250B5A4"/>